<dbReference type="PANTHER" id="PTHR37253:SF1">
    <property type="entry name" value="PROTEIN GAMETE EXPRESSED 3"/>
    <property type="match status" value="1"/>
</dbReference>
<organism evidence="1 2">
    <name type="scientific">Trema orientale</name>
    <name type="common">Charcoal tree</name>
    <name type="synonym">Celtis orientalis</name>
    <dbReference type="NCBI Taxonomy" id="63057"/>
    <lineage>
        <taxon>Eukaryota</taxon>
        <taxon>Viridiplantae</taxon>
        <taxon>Streptophyta</taxon>
        <taxon>Embryophyta</taxon>
        <taxon>Tracheophyta</taxon>
        <taxon>Spermatophyta</taxon>
        <taxon>Magnoliopsida</taxon>
        <taxon>eudicotyledons</taxon>
        <taxon>Gunneridae</taxon>
        <taxon>Pentapetalae</taxon>
        <taxon>rosids</taxon>
        <taxon>fabids</taxon>
        <taxon>Rosales</taxon>
        <taxon>Cannabaceae</taxon>
        <taxon>Trema</taxon>
    </lineage>
</organism>
<sequence>MFPAEEVSRQFARTLSKPLIGNDGRIYICSEKDLFAFESNGSIAWTIHLNYTCKPDMAPVYGGLEKIYVAAENRVVKVNLLSIGTSEPAAEVLLGFQPADKEGKGEIIGVSVSTLSSSIFINIRGRGVFAYSTRGQLMWSSGPVLNQFGYRQGCRKNVTDCYFTSVPVIDQCEASIYLTFSHSTTTRKTRFSAQLSCAFRAPKQSQSDFLSLFGRPA</sequence>
<dbReference type="GO" id="GO:0009793">
    <property type="term" value="P:embryo development ending in seed dormancy"/>
    <property type="evidence" value="ECO:0007669"/>
    <property type="project" value="TreeGrafter"/>
</dbReference>
<accession>A0A2P5F6V7</accession>
<dbReference type="PANTHER" id="PTHR37253">
    <property type="entry name" value="PROTEIN GAMETE EXPRESSED 3"/>
    <property type="match status" value="1"/>
</dbReference>
<dbReference type="GO" id="GO:0010183">
    <property type="term" value="P:pollen tube guidance"/>
    <property type="evidence" value="ECO:0007669"/>
    <property type="project" value="TreeGrafter"/>
</dbReference>
<proteinExistence type="predicted"/>
<comment type="caution">
    <text evidence="1">The sequence shown here is derived from an EMBL/GenBank/DDBJ whole genome shotgun (WGS) entry which is preliminary data.</text>
</comment>
<reference evidence="2" key="1">
    <citation type="submission" date="2016-06" db="EMBL/GenBank/DDBJ databases">
        <title>Parallel loss of symbiosis genes in relatives of nitrogen-fixing non-legume Parasponia.</title>
        <authorList>
            <person name="Van Velzen R."/>
            <person name="Holmer R."/>
            <person name="Bu F."/>
            <person name="Rutten L."/>
            <person name="Van Zeijl A."/>
            <person name="Liu W."/>
            <person name="Santuari L."/>
            <person name="Cao Q."/>
            <person name="Sharma T."/>
            <person name="Shen D."/>
            <person name="Roswanjaya Y."/>
            <person name="Wardhani T."/>
            <person name="Kalhor M.S."/>
            <person name="Jansen J."/>
            <person name="Van den Hoogen J."/>
            <person name="Gungor B."/>
            <person name="Hartog M."/>
            <person name="Hontelez J."/>
            <person name="Verver J."/>
            <person name="Yang W.-C."/>
            <person name="Schijlen E."/>
            <person name="Repin R."/>
            <person name="Schilthuizen M."/>
            <person name="Schranz E."/>
            <person name="Heidstra R."/>
            <person name="Miyata K."/>
            <person name="Fedorova E."/>
            <person name="Kohlen W."/>
            <person name="Bisseling T."/>
            <person name="Smit S."/>
            <person name="Geurts R."/>
        </authorList>
    </citation>
    <scope>NUCLEOTIDE SEQUENCE [LARGE SCALE GENOMIC DNA]</scope>
    <source>
        <strain evidence="2">cv. RG33-2</strain>
    </source>
</reference>
<dbReference type="EMBL" id="JXTC01000058">
    <property type="protein sequence ID" value="PON93517.1"/>
    <property type="molecule type" value="Genomic_DNA"/>
</dbReference>
<evidence type="ECO:0000313" key="1">
    <source>
        <dbReference type="EMBL" id="PON93517.1"/>
    </source>
</evidence>
<dbReference type="InParanoid" id="A0A2P5F6V7"/>
<dbReference type="GO" id="GO:0005886">
    <property type="term" value="C:plasma membrane"/>
    <property type="evidence" value="ECO:0007669"/>
    <property type="project" value="TreeGrafter"/>
</dbReference>
<dbReference type="Proteomes" id="UP000237000">
    <property type="component" value="Unassembled WGS sequence"/>
</dbReference>
<dbReference type="OrthoDB" id="1187224at2759"/>
<dbReference type="STRING" id="63057.A0A2P5F6V7"/>
<dbReference type="InterPro" id="IPR045301">
    <property type="entry name" value="GEX3-like"/>
</dbReference>
<protein>
    <submittedName>
        <fullName evidence="1">Uncharacterized protein</fullName>
    </submittedName>
</protein>
<dbReference type="AlphaFoldDB" id="A0A2P5F6V7"/>
<name>A0A2P5F6V7_TREOI</name>
<keyword evidence="2" id="KW-1185">Reference proteome</keyword>
<gene>
    <name evidence="1" type="ORF">TorRG33x02_107950</name>
</gene>
<evidence type="ECO:0000313" key="2">
    <source>
        <dbReference type="Proteomes" id="UP000237000"/>
    </source>
</evidence>